<accession>A0A2X3UZB9</accession>
<reference evidence="1 2" key="1">
    <citation type="submission" date="2018-06" db="EMBL/GenBank/DDBJ databases">
        <authorList>
            <consortium name="Pathogen Informatics"/>
            <person name="Doyle S."/>
        </authorList>
    </citation>
    <scope>NUCLEOTIDE SEQUENCE [LARGE SCALE GENOMIC DNA]</scope>
    <source>
        <strain evidence="1 2">NCTC12958</strain>
    </source>
</reference>
<dbReference type="KEGG" id="sths:AVT04_04500"/>
<proteinExistence type="predicted"/>
<evidence type="ECO:0000313" key="1">
    <source>
        <dbReference type="EMBL" id="SQF23953.1"/>
    </source>
</evidence>
<dbReference type="RefSeq" id="WP_011225293.1">
    <property type="nucleotide sequence ID" value="NZ_BJMZ01000012.1"/>
</dbReference>
<dbReference type="Proteomes" id="UP000249634">
    <property type="component" value="Chromosome 1"/>
</dbReference>
<gene>
    <name evidence="1" type="ORF">NCTC12958_00115</name>
</gene>
<dbReference type="EMBL" id="LS483339">
    <property type="protein sequence ID" value="SQF23953.1"/>
    <property type="molecule type" value="Genomic_DNA"/>
</dbReference>
<dbReference type="AlphaFoldDB" id="A0A2X3UZB9"/>
<organism evidence="1 2">
    <name type="scientific">Streptococcus thermophilus</name>
    <dbReference type="NCBI Taxonomy" id="1308"/>
    <lineage>
        <taxon>Bacteria</taxon>
        <taxon>Bacillati</taxon>
        <taxon>Bacillota</taxon>
        <taxon>Bacilli</taxon>
        <taxon>Lactobacillales</taxon>
        <taxon>Streptococcaceae</taxon>
        <taxon>Streptococcus</taxon>
    </lineage>
</organism>
<protein>
    <submittedName>
        <fullName evidence="1">Uncharacterized protein</fullName>
    </submittedName>
</protein>
<evidence type="ECO:0000313" key="2">
    <source>
        <dbReference type="Proteomes" id="UP000249634"/>
    </source>
</evidence>
<name>A0A2X3UZB9_STRTR</name>
<dbReference type="GeneID" id="66898001"/>
<sequence length="90" mass="10820">MTQKEPLLSNLCKGGFYLFSFGQKDLIDLPLKKQQWSDCQLLRRKQYNAPNQNGHLTHFRDMGNNFFREIQANRRKYILISYDFLQTFNK</sequence>